<reference evidence="1" key="1">
    <citation type="journal article" date="2014" name="Front. Microbiol.">
        <title>High frequency of phylogenetically diverse reductive dehalogenase-homologous genes in deep subseafloor sedimentary metagenomes.</title>
        <authorList>
            <person name="Kawai M."/>
            <person name="Futagami T."/>
            <person name="Toyoda A."/>
            <person name="Takaki Y."/>
            <person name="Nishi S."/>
            <person name="Hori S."/>
            <person name="Arai W."/>
            <person name="Tsubouchi T."/>
            <person name="Morono Y."/>
            <person name="Uchiyama I."/>
            <person name="Ito T."/>
            <person name="Fujiyama A."/>
            <person name="Inagaki F."/>
            <person name="Takami H."/>
        </authorList>
    </citation>
    <scope>NUCLEOTIDE SEQUENCE</scope>
    <source>
        <strain evidence="1">Expedition CK06-06</strain>
    </source>
</reference>
<protein>
    <submittedName>
        <fullName evidence="1">Uncharacterized protein</fullName>
    </submittedName>
</protein>
<name>X1AQX0_9ZZZZ</name>
<proteinExistence type="predicted"/>
<feature type="non-terminal residue" evidence="1">
    <location>
        <position position="58"/>
    </location>
</feature>
<gene>
    <name evidence="1" type="ORF">S01H4_30069</name>
</gene>
<evidence type="ECO:0000313" key="1">
    <source>
        <dbReference type="EMBL" id="GAG85174.1"/>
    </source>
</evidence>
<organism evidence="1">
    <name type="scientific">marine sediment metagenome</name>
    <dbReference type="NCBI Taxonomy" id="412755"/>
    <lineage>
        <taxon>unclassified sequences</taxon>
        <taxon>metagenomes</taxon>
        <taxon>ecological metagenomes</taxon>
    </lineage>
</organism>
<dbReference type="EMBL" id="BART01015489">
    <property type="protein sequence ID" value="GAG85174.1"/>
    <property type="molecule type" value="Genomic_DNA"/>
</dbReference>
<dbReference type="AlphaFoldDB" id="X1AQX0"/>
<accession>X1AQX0</accession>
<sequence length="58" mass="6562">MKNKEVQSLLYHPNPLDSGVDLIRQYTNFLVLDGNGYIYIVDSAIGNSDYWVLASQNV</sequence>
<comment type="caution">
    <text evidence="1">The sequence shown here is derived from an EMBL/GenBank/DDBJ whole genome shotgun (WGS) entry which is preliminary data.</text>
</comment>